<proteinExistence type="predicted"/>
<reference evidence="1 2" key="1">
    <citation type="submission" date="2024-06" db="EMBL/GenBank/DDBJ databases">
        <title>Sorghum-associated microbial communities from plants grown in Nebraska, USA.</title>
        <authorList>
            <person name="Schachtman D."/>
        </authorList>
    </citation>
    <scope>NUCLEOTIDE SEQUENCE [LARGE SCALE GENOMIC DNA]</scope>
    <source>
        <strain evidence="1 2">1288</strain>
    </source>
</reference>
<accession>A0ABV2K5E0</accession>
<evidence type="ECO:0000313" key="2">
    <source>
        <dbReference type="Proteomes" id="UP001549104"/>
    </source>
</evidence>
<dbReference type="NCBIfam" id="TIGR01741">
    <property type="entry name" value="staph_tand_hypo"/>
    <property type="match status" value="1"/>
</dbReference>
<comment type="caution">
    <text evidence="1">The sequence shown here is derived from an EMBL/GenBank/DDBJ whole genome shotgun (WGS) entry which is preliminary data.</text>
</comment>
<dbReference type="EMBL" id="JBEPME010000001">
    <property type="protein sequence ID" value="MET3656307.1"/>
    <property type="molecule type" value="Genomic_DNA"/>
</dbReference>
<dbReference type="SUPFAM" id="SSF160424">
    <property type="entry name" value="BH3703-like"/>
    <property type="match status" value="1"/>
</dbReference>
<dbReference type="InterPro" id="IPR006728">
    <property type="entry name" value="YezG-like"/>
</dbReference>
<gene>
    <name evidence="1" type="ORF">ABIC55_001391</name>
</gene>
<dbReference type="InterPro" id="IPR036170">
    <property type="entry name" value="YezG-like_sf"/>
</dbReference>
<dbReference type="Proteomes" id="UP001549104">
    <property type="component" value="Unassembled WGS sequence"/>
</dbReference>
<dbReference type="RefSeq" id="WP_354312564.1">
    <property type="nucleotide sequence ID" value="NZ_JBEPME010000001.1"/>
</dbReference>
<dbReference type="Pfam" id="PF04634">
    <property type="entry name" value="YezG-like"/>
    <property type="match status" value="1"/>
</dbReference>
<sequence length="167" mass="20322">MMDENKLSSIYQDIAQTVVETIPEEWSKVFVYGEINEDVRKAFFFYYPENDDSPIHSHNIPQRFDIGEEVYDGLWYKLLDGLEKLWYEFKNNNQEPWTNLTFIFNSEGKLKIDYDYEDLSEADDYESRIIWKYKYLGRLPEDEDDQEFLRKYLQSIEEKENENDNEQ</sequence>
<evidence type="ECO:0000313" key="1">
    <source>
        <dbReference type="EMBL" id="MET3656307.1"/>
    </source>
</evidence>
<protein>
    <submittedName>
        <fullName evidence="1">Uncharacterized protein (TIGR01741 family)</fullName>
    </submittedName>
</protein>
<organism evidence="1 2">
    <name type="scientific">Sporosarcina psychrophila</name>
    <name type="common">Bacillus psychrophilus</name>
    <dbReference type="NCBI Taxonomy" id="1476"/>
    <lineage>
        <taxon>Bacteria</taxon>
        <taxon>Bacillati</taxon>
        <taxon>Bacillota</taxon>
        <taxon>Bacilli</taxon>
        <taxon>Bacillales</taxon>
        <taxon>Caryophanaceae</taxon>
        <taxon>Sporosarcina</taxon>
    </lineage>
</organism>
<keyword evidence="2" id="KW-1185">Reference proteome</keyword>
<name>A0ABV2K5E0_SPOPS</name>
<dbReference type="Gene3D" id="3.30.500.20">
    <property type="entry name" value="BH3703-like domains"/>
    <property type="match status" value="1"/>
</dbReference>